<dbReference type="InterPro" id="IPR052207">
    <property type="entry name" value="Max-like/E-box_TFs"/>
</dbReference>
<evidence type="ECO:0000256" key="3">
    <source>
        <dbReference type="ARBA" id="ARBA00023125"/>
    </source>
</evidence>
<proteinExistence type="predicted"/>
<dbReference type="GO" id="GO:0046983">
    <property type="term" value="F:protein dimerization activity"/>
    <property type="evidence" value="ECO:0007669"/>
    <property type="project" value="InterPro"/>
</dbReference>
<dbReference type="Proteomes" id="UP001144673">
    <property type="component" value="Chromosome 1"/>
</dbReference>
<feature type="region of interest" description="Disordered" evidence="6">
    <location>
        <begin position="161"/>
        <end position="224"/>
    </location>
</feature>
<dbReference type="GO" id="GO:0005634">
    <property type="term" value="C:nucleus"/>
    <property type="evidence" value="ECO:0007669"/>
    <property type="project" value="UniProtKB-SubCell"/>
</dbReference>
<evidence type="ECO:0000256" key="4">
    <source>
        <dbReference type="ARBA" id="ARBA00023163"/>
    </source>
</evidence>
<name>A0A9W8QLA0_AKAMU</name>
<dbReference type="SMART" id="SM00353">
    <property type="entry name" value="HLH"/>
    <property type="match status" value="1"/>
</dbReference>
<keyword evidence="4" id="KW-0804">Transcription</keyword>
<evidence type="ECO:0000256" key="5">
    <source>
        <dbReference type="ARBA" id="ARBA00023242"/>
    </source>
</evidence>
<dbReference type="AlphaFoldDB" id="A0A9W8QLA0"/>
<keyword evidence="3" id="KW-0238">DNA-binding</keyword>
<dbReference type="SUPFAM" id="SSF47459">
    <property type="entry name" value="HLH, helix-loop-helix DNA-binding domain"/>
    <property type="match status" value="1"/>
</dbReference>
<feature type="compositionally biased region" description="Basic and acidic residues" evidence="6">
    <location>
        <begin position="209"/>
        <end position="224"/>
    </location>
</feature>
<evidence type="ECO:0000256" key="2">
    <source>
        <dbReference type="ARBA" id="ARBA00023015"/>
    </source>
</evidence>
<keyword evidence="9" id="KW-1185">Reference proteome</keyword>
<dbReference type="KEGG" id="amus:LMH87_005192"/>
<sequence length="297" mass="34095">MTTDTETHFRFSQTSIFESKNVARSASGMRFVQEDLWSQPSEGSAEHLDDNPDMNHEPDYLSAFWHYQSPLEFKMDLMLAEATDSHDENALLYGLQHPPADIEALRARKNDELFAGADLSANMAPSLAYEGADAMRRGVSWKCDFVFEAAKGKQLQVTPLSAAAPRDRCQTQRRAPPAESRANWTNHHDKTKDMCSTRPIGTGRRRRAYGTEEKPQRERLTMEQKRRNHIRHENKRRGLIKDGFECLVNTVPELQGRKWPKSTILSRTAEFLKRVQEGNKRLQLQIAELSRIKDNAR</sequence>
<accession>A0A9W8QLA0</accession>
<evidence type="ECO:0000256" key="1">
    <source>
        <dbReference type="ARBA" id="ARBA00004123"/>
    </source>
</evidence>
<keyword evidence="5" id="KW-0539">Nucleus</keyword>
<evidence type="ECO:0000259" key="7">
    <source>
        <dbReference type="PROSITE" id="PS50888"/>
    </source>
</evidence>
<keyword evidence="2" id="KW-0805">Transcription regulation</keyword>
<comment type="caution">
    <text evidence="8">The sequence shown here is derived from an EMBL/GenBank/DDBJ whole genome shotgun (WGS) entry which is preliminary data.</text>
</comment>
<dbReference type="InterPro" id="IPR011598">
    <property type="entry name" value="bHLH_dom"/>
</dbReference>
<dbReference type="Gene3D" id="4.10.280.10">
    <property type="entry name" value="Helix-loop-helix DNA-binding domain"/>
    <property type="match status" value="1"/>
</dbReference>
<dbReference type="PANTHER" id="PTHR15741">
    <property type="entry name" value="BASIC HELIX-LOOP-HELIX ZIP TRANSCRIPTION FACTOR"/>
    <property type="match status" value="1"/>
</dbReference>
<dbReference type="RefSeq" id="XP_056058383.1">
    <property type="nucleotide sequence ID" value="XM_056202868.1"/>
</dbReference>
<dbReference type="EMBL" id="JAJHUN010000001">
    <property type="protein sequence ID" value="KAJ4163468.1"/>
    <property type="molecule type" value="Genomic_DNA"/>
</dbReference>
<feature type="compositionally biased region" description="Basic and acidic residues" evidence="6">
    <location>
        <begin position="186"/>
        <end position="195"/>
    </location>
</feature>
<organism evidence="8 9">
    <name type="scientific">Akanthomyces muscarius</name>
    <name type="common">Entomopathogenic fungus</name>
    <name type="synonym">Lecanicillium muscarium</name>
    <dbReference type="NCBI Taxonomy" id="2231603"/>
    <lineage>
        <taxon>Eukaryota</taxon>
        <taxon>Fungi</taxon>
        <taxon>Dikarya</taxon>
        <taxon>Ascomycota</taxon>
        <taxon>Pezizomycotina</taxon>
        <taxon>Sordariomycetes</taxon>
        <taxon>Hypocreomycetidae</taxon>
        <taxon>Hypocreales</taxon>
        <taxon>Cordycipitaceae</taxon>
        <taxon>Akanthomyces</taxon>
    </lineage>
</organism>
<gene>
    <name evidence="8" type="ORF">LMH87_005192</name>
</gene>
<reference evidence="8" key="1">
    <citation type="journal article" date="2023" name="Access Microbiol">
        <title>De-novo genome assembly for Akanthomyces muscarius, a biocontrol agent of insect agricultural pests.</title>
        <authorList>
            <person name="Erdos Z."/>
            <person name="Studholme D.J."/>
            <person name="Raymond B."/>
            <person name="Sharma M."/>
        </authorList>
    </citation>
    <scope>NUCLEOTIDE SEQUENCE</scope>
    <source>
        <strain evidence="8">Ve6</strain>
    </source>
</reference>
<dbReference type="Pfam" id="PF00010">
    <property type="entry name" value="HLH"/>
    <property type="match status" value="1"/>
</dbReference>
<dbReference type="GO" id="GO:0000978">
    <property type="term" value="F:RNA polymerase II cis-regulatory region sequence-specific DNA binding"/>
    <property type="evidence" value="ECO:0007669"/>
    <property type="project" value="TreeGrafter"/>
</dbReference>
<protein>
    <recommendedName>
        <fullName evidence="7">BHLH domain-containing protein</fullName>
    </recommendedName>
</protein>
<evidence type="ECO:0000256" key="6">
    <source>
        <dbReference type="SAM" id="MobiDB-lite"/>
    </source>
</evidence>
<dbReference type="PANTHER" id="PTHR15741:SF27">
    <property type="entry name" value="TRANSCRIPTION FACTOR AP-4"/>
    <property type="match status" value="1"/>
</dbReference>
<comment type="subcellular location">
    <subcellularLocation>
        <location evidence="1">Nucleus</location>
    </subcellularLocation>
</comment>
<feature type="domain" description="BHLH" evidence="7">
    <location>
        <begin position="224"/>
        <end position="275"/>
    </location>
</feature>
<dbReference type="GO" id="GO:0000981">
    <property type="term" value="F:DNA-binding transcription factor activity, RNA polymerase II-specific"/>
    <property type="evidence" value="ECO:0007669"/>
    <property type="project" value="TreeGrafter"/>
</dbReference>
<evidence type="ECO:0000313" key="9">
    <source>
        <dbReference type="Proteomes" id="UP001144673"/>
    </source>
</evidence>
<evidence type="ECO:0000313" key="8">
    <source>
        <dbReference type="EMBL" id="KAJ4163468.1"/>
    </source>
</evidence>
<dbReference type="GeneID" id="80892351"/>
<dbReference type="InterPro" id="IPR036638">
    <property type="entry name" value="HLH_DNA-bd_sf"/>
</dbReference>
<dbReference type="PROSITE" id="PS50888">
    <property type="entry name" value="BHLH"/>
    <property type="match status" value="1"/>
</dbReference>